<proteinExistence type="predicted"/>
<dbReference type="EMBL" id="PDJQ01000001">
    <property type="protein sequence ID" value="PFG73504.1"/>
    <property type="molecule type" value="Genomic_DNA"/>
</dbReference>
<dbReference type="Proteomes" id="UP000223071">
    <property type="component" value="Unassembled WGS sequence"/>
</dbReference>
<dbReference type="RefSeq" id="WP_098502956.1">
    <property type="nucleotide sequence ID" value="NZ_PDJQ01000001.1"/>
</dbReference>
<name>A0A2A9HC16_TEPT2</name>
<accession>A0A2A9HC16</accession>
<keyword evidence="3" id="KW-1185">Reference proteome</keyword>
<evidence type="ECO:0000259" key="1">
    <source>
        <dbReference type="Pfam" id="PF01243"/>
    </source>
</evidence>
<protein>
    <submittedName>
        <fullName evidence="2">Pyridoxamine 5'-phosphate oxidase</fullName>
    </submittedName>
</protein>
<gene>
    <name evidence="2" type="ORF">A9A59_0702</name>
</gene>
<dbReference type="InterPro" id="IPR011576">
    <property type="entry name" value="Pyridox_Oxase_N"/>
</dbReference>
<feature type="domain" description="Pyridoxamine 5'-phosphate oxidase N-terminal" evidence="1">
    <location>
        <begin position="46"/>
        <end position="131"/>
    </location>
</feature>
<evidence type="ECO:0000313" key="2">
    <source>
        <dbReference type="EMBL" id="PFG73504.1"/>
    </source>
</evidence>
<organism evidence="2 3">
    <name type="scientific">Tepidiforma thermophila (strain KCTC 52669 / CGMCC 1.13589 / G233)</name>
    <dbReference type="NCBI Taxonomy" id="2761530"/>
    <lineage>
        <taxon>Bacteria</taxon>
        <taxon>Bacillati</taxon>
        <taxon>Chloroflexota</taxon>
        <taxon>Tepidiformia</taxon>
        <taxon>Tepidiformales</taxon>
        <taxon>Tepidiformaceae</taxon>
        <taxon>Tepidiforma</taxon>
    </lineage>
</organism>
<evidence type="ECO:0000313" key="3">
    <source>
        <dbReference type="Proteomes" id="UP000223071"/>
    </source>
</evidence>
<dbReference type="Gene3D" id="2.30.110.10">
    <property type="entry name" value="Electron Transport, Fmn-binding Protein, Chain A"/>
    <property type="match status" value="1"/>
</dbReference>
<comment type="caution">
    <text evidence="2">The sequence shown here is derived from an EMBL/GenBank/DDBJ whole genome shotgun (WGS) entry which is preliminary data.</text>
</comment>
<dbReference type="InterPro" id="IPR012349">
    <property type="entry name" value="Split_barrel_FMN-bd"/>
</dbReference>
<dbReference type="AlphaFoldDB" id="A0A2A9HC16"/>
<dbReference type="SUPFAM" id="SSF50475">
    <property type="entry name" value="FMN-binding split barrel"/>
    <property type="match status" value="1"/>
</dbReference>
<sequence>MTQTAETWPPEVVARIQEILDRTAATAGPEVARVFARPDWRLSAAEFLAMWTAQRWCTVASVGPNGQPHIAIVHADFQPDGRLTMRMFTGSVRARDIAQNPRVALAKHLDDGAVAMVYGTARPVPGTEAVRHESETVEVEIAVRRIYAMRPVRE</sequence>
<dbReference type="Pfam" id="PF01243">
    <property type="entry name" value="PNPOx_N"/>
    <property type="match status" value="1"/>
</dbReference>
<reference evidence="2 3" key="1">
    <citation type="submission" date="2017-09" db="EMBL/GenBank/DDBJ databases">
        <title>Sequencing the genomes of two abundant thermophiles in Great Basin hot springs: Thermocrinis jamiesonii and novel Chloroflexi Thermoflexus hugenholtzii.</title>
        <authorList>
            <person name="Hedlund B."/>
        </authorList>
    </citation>
    <scope>NUCLEOTIDE SEQUENCE [LARGE SCALE GENOMIC DNA]</scope>
    <source>
        <strain evidence="2 3">G233</strain>
    </source>
</reference>